<feature type="transmembrane region" description="Helical" evidence="2">
    <location>
        <begin position="553"/>
        <end position="572"/>
    </location>
</feature>
<dbReference type="GO" id="GO:0016020">
    <property type="term" value="C:membrane"/>
    <property type="evidence" value="ECO:0007669"/>
    <property type="project" value="InterPro"/>
</dbReference>
<feature type="transmembrane region" description="Helical" evidence="2">
    <location>
        <begin position="250"/>
        <end position="268"/>
    </location>
</feature>
<evidence type="ECO:0008006" key="5">
    <source>
        <dbReference type="Google" id="ProtNLM"/>
    </source>
</evidence>
<sequence>MIPYATSAFHFMHRNRTYYLPFLISTQYLPSSLRPYYTMWICFELFGHLLTAFSIVLLVFVIWKSHAFHINMQIVNSYCALILGGTNLLTRVVLIQVELKTVKIDDYILPVHFIKNCAWTGIYNYVIYTTVERYAALRFASDYEQNRRTWVSGVLIAINTVVTVPFAHLLITDKMNGAIYSAIVCIVSNISCWMFSRIKTRSIFNERRLAKFANVSQYSVSHRWQVNIRMAKVLIITNLSEIVLLHDIRFYVFGIAAMIMFYLPLFFVPPLLLGTRSRITLVSFKHRDDINWRGFLELSKAAFQLICAYGFFIAYVFCTFSIGRHVDYLRSQLGLKTNLAGHFLTLFSIILFDIVVWKSNAFHTNMIILNMYVIMVLGGINMLTRIALIQIELKTVKIDGNRSILIRRHHQLDSDIADFIVPVHLIKYSAWLGIYHYIVYTTAERYAALRFAADYERKKRPWVSIMLILTNTAVSVPMAFLLMVHNAFYQWRNLLCTSIFWGIKKRSLANERRLLKFTNVQQYSVSHRWQVRENIRLAKDIRTATEAQQTKRILSGFCFAYVFCTFSIGGHVDFIRSKLGMSTNVLGAMNIPENNKHSLRHKLHHDKNRTLIWGHAKPRGILLESQWMVDMREGHV</sequence>
<feature type="transmembrane region" description="Helical" evidence="2">
    <location>
        <begin position="462"/>
        <end position="484"/>
    </location>
</feature>
<keyword evidence="2" id="KW-0812">Transmembrane</keyword>
<dbReference type="AlphaFoldDB" id="A0A8R1Z0I5"/>
<gene>
    <name evidence="3" type="primary">WBGene00279113</name>
</gene>
<name>A0A8R1Z0I5_PRIPA</name>
<comment type="similarity">
    <text evidence="1">Belongs to the nematode receptor-like protein sre family.</text>
</comment>
<feature type="transmembrane region" description="Helical" evidence="2">
    <location>
        <begin position="149"/>
        <end position="171"/>
    </location>
</feature>
<feature type="transmembrane region" description="Helical" evidence="2">
    <location>
        <begin position="369"/>
        <end position="388"/>
    </location>
</feature>
<feature type="transmembrane region" description="Helical" evidence="2">
    <location>
        <begin position="75"/>
        <end position="95"/>
    </location>
</feature>
<dbReference type="Proteomes" id="UP000005239">
    <property type="component" value="Unassembled WGS sequence"/>
</dbReference>
<feature type="transmembrane region" description="Helical" evidence="2">
    <location>
        <begin position="301"/>
        <end position="318"/>
    </location>
</feature>
<reference evidence="3" key="2">
    <citation type="submission" date="2022-06" db="UniProtKB">
        <authorList>
            <consortium name="EnsemblMetazoa"/>
        </authorList>
    </citation>
    <scope>IDENTIFICATION</scope>
    <source>
        <strain evidence="3">PS312</strain>
    </source>
</reference>
<evidence type="ECO:0000256" key="2">
    <source>
        <dbReference type="SAM" id="Phobius"/>
    </source>
</evidence>
<evidence type="ECO:0000313" key="4">
    <source>
        <dbReference type="Proteomes" id="UP000005239"/>
    </source>
</evidence>
<feature type="transmembrane region" description="Helical" evidence="2">
    <location>
        <begin position="339"/>
        <end position="357"/>
    </location>
</feature>
<dbReference type="GO" id="GO:0007606">
    <property type="term" value="P:sensory perception of chemical stimulus"/>
    <property type="evidence" value="ECO:0007669"/>
    <property type="project" value="InterPro"/>
</dbReference>
<feature type="transmembrane region" description="Helical" evidence="2">
    <location>
        <begin position="37"/>
        <end position="63"/>
    </location>
</feature>
<keyword evidence="4" id="KW-1185">Reference proteome</keyword>
<evidence type="ECO:0000313" key="3">
    <source>
        <dbReference type="EnsemblMetazoa" id="PPA40744.1"/>
    </source>
</evidence>
<dbReference type="PANTHER" id="PTHR23128:SF132">
    <property type="entry name" value="SERPENTINE RECEPTOR, CLASS E (EPSILON)-RELATED"/>
    <property type="match status" value="1"/>
</dbReference>
<reference evidence="4" key="1">
    <citation type="journal article" date="2008" name="Nat. Genet.">
        <title>The Pristionchus pacificus genome provides a unique perspective on nematode lifestyle and parasitism.</title>
        <authorList>
            <person name="Dieterich C."/>
            <person name="Clifton S.W."/>
            <person name="Schuster L.N."/>
            <person name="Chinwalla A."/>
            <person name="Delehaunty K."/>
            <person name="Dinkelacker I."/>
            <person name="Fulton L."/>
            <person name="Fulton R."/>
            <person name="Godfrey J."/>
            <person name="Minx P."/>
            <person name="Mitreva M."/>
            <person name="Roeseler W."/>
            <person name="Tian H."/>
            <person name="Witte H."/>
            <person name="Yang S.P."/>
            <person name="Wilson R.K."/>
            <person name="Sommer R.J."/>
        </authorList>
    </citation>
    <scope>NUCLEOTIDE SEQUENCE [LARGE SCALE GENOMIC DNA]</scope>
    <source>
        <strain evidence="4">PS312</strain>
    </source>
</reference>
<dbReference type="InterPro" id="IPR004151">
    <property type="entry name" value="7TM_GPCR_serpentine_rcpt_Sre"/>
</dbReference>
<keyword evidence="2" id="KW-1133">Transmembrane helix</keyword>
<protein>
    <recommendedName>
        <fullName evidence="5">G protein-coupled receptor</fullName>
    </recommendedName>
</protein>
<feature type="transmembrane region" description="Helical" evidence="2">
    <location>
        <begin position="177"/>
        <end position="198"/>
    </location>
</feature>
<accession>A0A8R1Z0I5</accession>
<evidence type="ECO:0000256" key="1">
    <source>
        <dbReference type="ARBA" id="ARBA00006803"/>
    </source>
</evidence>
<keyword evidence="2" id="KW-0472">Membrane</keyword>
<proteinExistence type="inferred from homology"/>
<dbReference type="Pfam" id="PF03125">
    <property type="entry name" value="Sre"/>
    <property type="match status" value="2"/>
</dbReference>
<organism evidence="3 4">
    <name type="scientific">Pristionchus pacificus</name>
    <name type="common">Parasitic nematode worm</name>
    <dbReference type="NCBI Taxonomy" id="54126"/>
    <lineage>
        <taxon>Eukaryota</taxon>
        <taxon>Metazoa</taxon>
        <taxon>Ecdysozoa</taxon>
        <taxon>Nematoda</taxon>
        <taxon>Chromadorea</taxon>
        <taxon>Rhabditida</taxon>
        <taxon>Rhabditina</taxon>
        <taxon>Diplogasteromorpha</taxon>
        <taxon>Diplogasteroidea</taxon>
        <taxon>Neodiplogasteridae</taxon>
        <taxon>Pristionchus</taxon>
    </lineage>
</organism>
<dbReference type="EnsemblMetazoa" id="PPA40744.1">
    <property type="protein sequence ID" value="PPA40744.1"/>
    <property type="gene ID" value="WBGene00279113"/>
</dbReference>
<dbReference type="PANTHER" id="PTHR23128">
    <property type="entry name" value="SERPENTINE RECEPTOR, CLASS E (EPSILON)-RELATED"/>
    <property type="match status" value="1"/>
</dbReference>
<feature type="transmembrane region" description="Helical" evidence="2">
    <location>
        <begin position="107"/>
        <end position="128"/>
    </location>
</feature>